<feature type="non-terminal residue" evidence="1">
    <location>
        <position position="92"/>
    </location>
</feature>
<evidence type="ECO:0000313" key="1">
    <source>
        <dbReference type="EMBL" id="HED10033.1"/>
    </source>
</evidence>
<proteinExistence type="predicted"/>
<organism evidence="1">
    <name type="scientific">Caldithrix abyssi</name>
    <dbReference type="NCBI Taxonomy" id="187145"/>
    <lineage>
        <taxon>Bacteria</taxon>
        <taxon>Pseudomonadati</taxon>
        <taxon>Calditrichota</taxon>
        <taxon>Calditrichia</taxon>
        <taxon>Calditrichales</taxon>
        <taxon>Calditrichaceae</taxon>
        <taxon>Caldithrix</taxon>
    </lineage>
</organism>
<accession>A0A7V1PTV1</accession>
<dbReference type="Proteomes" id="UP000886005">
    <property type="component" value="Unassembled WGS sequence"/>
</dbReference>
<protein>
    <submittedName>
        <fullName evidence="1">Uncharacterized protein</fullName>
    </submittedName>
</protein>
<dbReference type="EMBL" id="DRLD01000139">
    <property type="protein sequence ID" value="HED10033.1"/>
    <property type="molecule type" value="Genomic_DNA"/>
</dbReference>
<gene>
    <name evidence="1" type="ORF">ENJ10_05050</name>
</gene>
<name>A0A7V1PTV1_CALAY</name>
<sequence>MIRREYRDENWYMLYTPEDGARIDRLQYRDVDLLTTRPESFRPPRRDYGRYETRPVYGYDDCFPSVEESAYPGMDWRVPDHGEICWLKWDAV</sequence>
<reference evidence="1" key="1">
    <citation type="journal article" date="2020" name="mSystems">
        <title>Genome- and Community-Level Interaction Insights into Carbon Utilization and Element Cycling Functions of Hydrothermarchaeota in Hydrothermal Sediment.</title>
        <authorList>
            <person name="Zhou Z."/>
            <person name="Liu Y."/>
            <person name="Xu W."/>
            <person name="Pan J."/>
            <person name="Luo Z.H."/>
            <person name="Li M."/>
        </authorList>
    </citation>
    <scope>NUCLEOTIDE SEQUENCE [LARGE SCALE GENOMIC DNA]</scope>
    <source>
        <strain evidence="1">HyVt-456</strain>
    </source>
</reference>
<dbReference type="AlphaFoldDB" id="A0A7V1PTV1"/>
<comment type="caution">
    <text evidence="1">The sequence shown here is derived from an EMBL/GenBank/DDBJ whole genome shotgun (WGS) entry which is preliminary data.</text>
</comment>